<proteinExistence type="predicted"/>
<dbReference type="Proteomes" id="UP000760480">
    <property type="component" value="Unassembled WGS sequence"/>
</dbReference>
<dbReference type="EMBL" id="SPMZ01000061">
    <property type="protein sequence ID" value="NMQ20751.1"/>
    <property type="molecule type" value="Genomic_DNA"/>
</dbReference>
<reference evidence="2 3" key="1">
    <citation type="submission" date="2019-03" db="EMBL/GenBank/DDBJ databases">
        <title>Metabolic reconstructions from genomes of highly enriched 'Candidatus Accumulibacter' and 'Candidatus Competibacter' bioreactor populations.</title>
        <authorList>
            <person name="Annavajhala M.K."/>
            <person name="Welles L."/>
            <person name="Abbas B."/>
            <person name="Sorokin D."/>
            <person name="Park H."/>
            <person name="Van Loosdrecht M."/>
            <person name="Chandran K."/>
        </authorList>
    </citation>
    <scope>NUCLEOTIDE SEQUENCE [LARGE SCALE GENOMIC DNA]</scope>
    <source>
        <strain evidence="2 3">SBR_G</strain>
    </source>
</reference>
<keyword evidence="1" id="KW-0472">Membrane</keyword>
<evidence type="ECO:0000313" key="3">
    <source>
        <dbReference type="Proteomes" id="UP000760480"/>
    </source>
</evidence>
<organism evidence="2 3">
    <name type="scientific">Candidatus Competibacter phosphatis</name>
    <dbReference type="NCBI Taxonomy" id="221280"/>
    <lineage>
        <taxon>Bacteria</taxon>
        <taxon>Pseudomonadati</taxon>
        <taxon>Pseudomonadota</taxon>
        <taxon>Gammaproteobacteria</taxon>
        <taxon>Candidatus Competibacteraceae</taxon>
        <taxon>Candidatus Competibacter</taxon>
    </lineage>
</organism>
<keyword evidence="1" id="KW-0812">Transmembrane</keyword>
<evidence type="ECO:0000313" key="2">
    <source>
        <dbReference type="EMBL" id="NMQ20751.1"/>
    </source>
</evidence>
<protein>
    <submittedName>
        <fullName evidence="2">Uncharacterized protein</fullName>
    </submittedName>
</protein>
<gene>
    <name evidence="2" type="ORF">E4P82_17050</name>
</gene>
<dbReference type="RefSeq" id="WP_169250016.1">
    <property type="nucleotide sequence ID" value="NZ_SPMZ01000061.1"/>
</dbReference>
<sequence length="115" mass="12965">MRHLFRSIRSRNIYLVPVSLLAIAGALLLALLYYPTSAVIPTVQTDHPARAMEERWRAHADAMFAALLLDALRQVQIERQTQGQTLMYRFELDSSSQEQSVTRLTPANGGTLIKL</sequence>
<comment type="caution">
    <text evidence="2">The sequence shown here is derived from an EMBL/GenBank/DDBJ whole genome shotgun (WGS) entry which is preliminary data.</text>
</comment>
<keyword evidence="3" id="KW-1185">Reference proteome</keyword>
<evidence type="ECO:0000256" key="1">
    <source>
        <dbReference type="SAM" id="Phobius"/>
    </source>
</evidence>
<name>A0ABX1TS49_9GAMM</name>
<feature type="transmembrane region" description="Helical" evidence="1">
    <location>
        <begin position="12"/>
        <end position="34"/>
    </location>
</feature>
<accession>A0ABX1TS49</accession>
<keyword evidence="1" id="KW-1133">Transmembrane helix</keyword>